<evidence type="ECO:0000256" key="1">
    <source>
        <dbReference type="SAM" id="MobiDB-lite"/>
    </source>
</evidence>
<comment type="caution">
    <text evidence="2">The sequence shown here is derived from an EMBL/GenBank/DDBJ whole genome shotgun (WGS) entry which is preliminary data.</text>
</comment>
<protein>
    <submittedName>
        <fullName evidence="2">Uncharacterized protein</fullName>
    </submittedName>
</protein>
<dbReference type="EMBL" id="LUGG01000027">
    <property type="protein sequence ID" value="OBZ66888.1"/>
    <property type="molecule type" value="Genomic_DNA"/>
</dbReference>
<organism evidence="2 3">
    <name type="scientific">Grifola frondosa</name>
    <name type="common">Maitake</name>
    <name type="synonym">Polyporus frondosus</name>
    <dbReference type="NCBI Taxonomy" id="5627"/>
    <lineage>
        <taxon>Eukaryota</taxon>
        <taxon>Fungi</taxon>
        <taxon>Dikarya</taxon>
        <taxon>Basidiomycota</taxon>
        <taxon>Agaricomycotina</taxon>
        <taxon>Agaricomycetes</taxon>
        <taxon>Polyporales</taxon>
        <taxon>Grifolaceae</taxon>
        <taxon>Grifola</taxon>
    </lineage>
</organism>
<evidence type="ECO:0000313" key="3">
    <source>
        <dbReference type="Proteomes" id="UP000092993"/>
    </source>
</evidence>
<sequence length="88" mass="9908">MMSNDMQGLTGRYSHLLVGTSQPSRHPPTSLKQDYALAGPLACINAVVEQVQRRKIRRRSSIDRHELKMPLKSPTKFLLRSVGVVKHS</sequence>
<name>A0A1C7LQK0_GRIFR</name>
<evidence type="ECO:0000313" key="2">
    <source>
        <dbReference type="EMBL" id="OBZ66888.1"/>
    </source>
</evidence>
<feature type="region of interest" description="Disordered" evidence="1">
    <location>
        <begin position="1"/>
        <end position="32"/>
    </location>
</feature>
<gene>
    <name evidence="2" type="ORF">A0H81_13339</name>
</gene>
<keyword evidence="3" id="KW-1185">Reference proteome</keyword>
<dbReference type="Proteomes" id="UP000092993">
    <property type="component" value="Unassembled WGS sequence"/>
</dbReference>
<accession>A0A1C7LQK0</accession>
<dbReference type="AlphaFoldDB" id="A0A1C7LQK0"/>
<reference evidence="2 3" key="1">
    <citation type="submission" date="2016-03" db="EMBL/GenBank/DDBJ databases">
        <title>Whole genome sequencing of Grifola frondosa 9006-11.</title>
        <authorList>
            <person name="Min B."/>
            <person name="Park H."/>
            <person name="Kim J.-G."/>
            <person name="Cho H."/>
            <person name="Oh Y.-L."/>
            <person name="Kong W.-S."/>
            <person name="Choi I.-G."/>
        </authorList>
    </citation>
    <scope>NUCLEOTIDE SEQUENCE [LARGE SCALE GENOMIC DNA]</scope>
    <source>
        <strain evidence="2 3">9006-11</strain>
    </source>
</reference>
<proteinExistence type="predicted"/>